<evidence type="ECO:0000313" key="7">
    <source>
        <dbReference type="Proteomes" id="UP000308181"/>
    </source>
</evidence>
<protein>
    <submittedName>
        <fullName evidence="6">OmpA family protein</fullName>
    </submittedName>
</protein>
<dbReference type="InterPro" id="IPR006665">
    <property type="entry name" value="OmpA-like"/>
</dbReference>
<evidence type="ECO:0000256" key="4">
    <source>
        <dbReference type="PROSITE-ProRule" id="PRU00473"/>
    </source>
</evidence>
<dbReference type="SUPFAM" id="SSF103088">
    <property type="entry name" value="OmpA-like"/>
    <property type="match status" value="1"/>
</dbReference>
<dbReference type="AlphaFoldDB" id="A0A4U1C4B4"/>
<evidence type="ECO:0000256" key="2">
    <source>
        <dbReference type="ARBA" id="ARBA00023136"/>
    </source>
</evidence>
<name>A0A4U1C4B4_9SPHI</name>
<dbReference type="GO" id="GO:0009279">
    <property type="term" value="C:cell outer membrane"/>
    <property type="evidence" value="ECO:0007669"/>
    <property type="project" value="UniProtKB-SubCell"/>
</dbReference>
<dbReference type="InterPro" id="IPR036737">
    <property type="entry name" value="OmpA-like_sf"/>
</dbReference>
<accession>A0A4U1C4B4</accession>
<dbReference type="PRINTS" id="PR01021">
    <property type="entry name" value="OMPADOMAIN"/>
</dbReference>
<reference evidence="6 7" key="1">
    <citation type="submission" date="2019-04" db="EMBL/GenBank/DDBJ databases">
        <title>Pedobacter sp. AR-3-17 sp. nov., isolated from Arctic soil.</title>
        <authorList>
            <person name="Dahal R.H."/>
            <person name="Kim D.-U."/>
        </authorList>
    </citation>
    <scope>NUCLEOTIDE SEQUENCE [LARGE SCALE GENOMIC DNA]</scope>
    <source>
        <strain evidence="6 7">AR-3-17</strain>
    </source>
</reference>
<dbReference type="CDD" id="cd07185">
    <property type="entry name" value="OmpA_C-like"/>
    <property type="match status" value="1"/>
</dbReference>
<proteinExistence type="predicted"/>
<comment type="caution">
    <text evidence="6">The sequence shown here is derived from an EMBL/GenBank/DDBJ whole genome shotgun (WGS) entry which is preliminary data.</text>
</comment>
<dbReference type="OrthoDB" id="9782229at2"/>
<organism evidence="6 7">
    <name type="scientific">Pedobacter cryophilus</name>
    <dbReference type="NCBI Taxonomy" id="2571271"/>
    <lineage>
        <taxon>Bacteria</taxon>
        <taxon>Pseudomonadati</taxon>
        <taxon>Bacteroidota</taxon>
        <taxon>Sphingobacteriia</taxon>
        <taxon>Sphingobacteriales</taxon>
        <taxon>Sphingobacteriaceae</taxon>
        <taxon>Pedobacter</taxon>
    </lineage>
</organism>
<evidence type="ECO:0000256" key="1">
    <source>
        <dbReference type="ARBA" id="ARBA00004442"/>
    </source>
</evidence>
<keyword evidence="3" id="KW-0998">Cell outer membrane</keyword>
<dbReference type="RefSeq" id="WP_136825792.1">
    <property type="nucleotide sequence ID" value="NZ_SWBP01000002.1"/>
</dbReference>
<sequence length="199" mass="21898">MNKLKSNILLIVSVLSFVTIFYSSCKSKKLALPKEEVVAEVVPETPKLVEPEKKEIDSDGDGIVDALDNCPNEKGSADNSGCPIVVEKPFNYKNIQFEFNSSVLKTSSYAVLDEIGRQIKKNPSAVFQLNGHSSIEGTEKRNMMLSVDRAVAVKAYLVNNGVRNVNLLVKGFGETLPMVPNTTETNKALNRRVEVKPIN</sequence>
<dbReference type="InterPro" id="IPR028974">
    <property type="entry name" value="TSP_type-3_rpt"/>
</dbReference>
<keyword evidence="2 4" id="KW-0472">Membrane</keyword>
<evidence type="ECO:0000313" key="6">
    <source>
        <dbReference type="EMBL" id="TKB98979.1"/>
    </source>
</evidence>
<evidence type="ECO:0000256" key="3">
    <source>
        <dbReference type="ARBA" id="ARBA00023237"/>
    </source>
</evidence>
<dbReference type="SUPFAM" id="SSF103647">
    <property type="entry name" value="TSP type-3 repeat"/>
    <property type="match status" value="1"/>
</dbReference>
<dbReference type="Pfam" id="PF00691">
    <property type="entry name" value="OmpA"/>
    <property type="match status" value="1"/>
</dbReference>
<dbReference type="Proteomes" id="UP000308181">
    <property type="component" value="Unassembled WGS sequence"/>
</dbReference>
<feature type="domain" description="OmpA-like" evidence="5">
    <location>
        <begin position="84"/>
        <end position="199"/>
    </location>
</feature>
<evidence type="ECO:0000259" key="5">
    <source>
        <dbReference type="PROSITE" id="PS51123"/>
    </source>
</evidence>
<dbReference type="EMBL" id="SWBP01000002">
    <property type="protein sequence ID" value="TKB98979.1"/>
    <property type="molecule type" value="Genomic_DNA"/>
</dbReference>
<comment type="subcellular location">
    <subcellularLocation>
        <location evidence="1">Cell outer membrane</location>
    </subcellularLocation>
</comment>
<dbReference type="InterPro" id="IPR050330">
    <property type="entry name" value="Bact_OuterMem_StrucFunc"/>
</dbReference>
<dbReference type="PANTHER" id="PTHR30329">
    <property type="entry name" value="STATOR ELEMENT OF FLAGELLAR MOTOR COMPLEX"/>
    <property type="match status" value="1"/>
</dbReference>
<gene>
    <name evidence="6" type="ORF">FA046_07655</name>
</gene>
<dbReference type="Gene3D" id="3.30.1330.60">
    <property type="entry name" value="OmpA-like domain"/>
    <property type="match status" value="1"/>
</dbReference>
<dbReference type="PANTHER" id="PTHR30329:SF21">
    <property type="entry name" value="LIPOPROTEIN YIAD-RELATED"/>
    <property type="match status" value="1"/>
</dbReference>
<dbReference type="PROSITE" id="PS51123">
    <property type="entry name" value="OMPA_2"/>
    <property type="match status" value="1"/>
</dbReference>
<dbReference type="GO" id="GO:0005509">
    <property type="term" value="F:calcium ion binding"/>
    <property type="evidence" value="ECO:0007669"/>
    <property type="project" value="InterPro"/>
</dbReference>
<dbReference type="InterPro" id="IPR006664">
    <property type="entry name" value="OMP_bac"/>
</dbReference>
<keyword evidence="7" id="KW-1185">Reference proteome</keyword>